<keyword evidence="7" id="KW-1185">Reference proteome</keyword>
<dbReference type="Proteomes" id="UP001064632">
    <property type="component" value="Chromosome"/>
</dbReference>
<dbReference type="Gene3D" id="1.10.357.10">
    <property type="entry name" value="Tetracycline Repressor, domain 2"/>
    <property type="match status" value="1"/>
</dbReference>
<evidence type="ECO:0000259" key="5">
    <source>
        <dbReference type="PROSITE" id="PS50977"/>
    </source>
</evidence>
<evidence type="ECO:0000313" key="6">
    <source>
        <dbReference type="EMBL" id="UXI69472.1"/>
    </source>
</evidence>
<accession>A0ABY6BJ08</accession>
<dbReference type="InterPro" id="IPR011075">
    <property type="entry name" value="TetR_C"/>
</dbReference>
<dbReference type="SUPFAM" id="SSF46689">
    <property type="entry name" value="Homeodomain-like"/>
    <property type="match status" value="1"/>
</dbReference>
<dbReference type="PANTHER" id="PTHR47506:SF1">
    <property type="entry name" value="HTH-TYPE TRANSCRIPTIONAL REGULATOR YJDC"/>
    <property type="match status" value="1"/>
</dbReference>
<dbReference type="InterPro" id="IPR001647">
    <property type="entry name" value="HTH_TetR"/>
</dbReference>
<keyword evidence="1" id="KW-0805">Transcription regulation</keyword>
<dbReference type="RefSeq" id="WP_261696427.1">
    <property type="nucleotide sequence ID" value="NZ_CP104694.1"/>
</dbReference>
<protein>
    <submittedName>
        <fullName evidence="6">TetR family transcriptional regulator C-terminal domain-containing protein</fullName>
    </submittedName>
</protein>
<dbReference type="InterPro" id="IPR036271">
    <property type="entry name" value="Tet_transcr_reg_TetR-rel_C_sf"/>
</dbReference>
<dbReference type="PANTHER" id="PTHR47506">
    <property type="entry name" value="TRANSCRIPTIONAL REGULATORY PROTEIN"/>
    <property type="match status" value="1"/>
</dbReference>
<organism evidence="6 7">
    <name type="scientific">Tahibacter amnicola</name>
    <dbReference type="NCBI Taxonomy" id="2976241"/>
    <lineage>
        <taxon>Bacteria</taxon>
        <taxon>Pseudomonadati</taxon>
        <taxon>Pseudomonadota</taxon>
        <taxon>Gammaproteobacteria</taxon>
        <taxon>Lysobacterales</taxon>
        <taxon>Rhodanobacteraceae</taxon>
        <taxon>Tahibacter</taxon>
    </lineage>
</organism>
<proteinExistence type="predicted"/>
<dbReference type="Gene3D" id="1.10.10.60">
    <property type="entry name" value="Homeodomain-like"/>
    <property type="match status" value="1"/>
</dbReference>
<evidence type="ECO:0000256" key="4">
    <source>
        <dbReference type="PROSITE-ProRule" id="PRU00335"/>
    </source>
</evidence>
<keyword evidence="3" id="KW-0804">Transcription</keyword>
<feature type="domain" description="HTH tetR-type" evidence="5">
    <location>
        <begin position="6"/>
        <end position="66"/>
    </location>
</feature>
<dbReference type="EMBL" id="CP104694">
    <property type="protein sequence ID" value="UXI69472.1"/>
    <property type="molecule type" value="Genomic_DNA"/>
</dbReference>
<evidence type="ECO:0000256" key="1">
    <source>
        <dbReference type="ARBA" id="ARBA00023015"/>
    </source>
</evidence>
<evidence type="ECO:0000313" key="7">
    <source>
        <dbReference type="Proteomes" id="UP001064632"/>
    </source>
</evidence>
<dbReference type="PROSITE" id="PS50977">
    <property type="entry name" value="HTH_TETR_2"/>
    <property type="match status" value="1"/>
</dbReference>
<dbReference type="Pfam" id="PF16925">
    <property type="entry name" value="TetR_C_13"/>
    <property type="match status" value="1"/>
</dbReference>
<dbReference type="InterPro" id="IPR009057">
    <property type="entry name" value="Homeodomain-like_sf"/>
</dbReference>
<reference evidence="6" key="1">
    <citation type="submission" date="2022-09" db="EMBL/GenBank/DDBJ databases">
        <title>Tahibacter sp. nov., isolated from a fresh water.</title>
        <authorList>
            <person name="Baek J.H."/>
            <person name="Lee J.K."/>
            <person name="Kim J.M."/>
            <person name="Jeon C.O."/>
        </authorList>
    </citation>
    <scope>NUCLEOTIDE SEQUENCE</scope>
    <source>
        <strain evidence="6">W38</strain>
    </source>
</reference>
<evidence type="ECO:0000256" key="3">
    <source>
        <dbReference type="ARBA" id="ARBA00023163"/>
    </source>
</evidence>
<evidence type="ECO:0000256" key="2">
    <source>
        <dbReference type="ARBA" id="ARBA00023125"/>
    </source>
</evidence>
<keyword evidence="2 4" id="KW-0238">DNA-binding</keyword>
<dbReference type="Pfam" id="PF00440">
    <property type="entry name" value="TetR_N"/>
    <property type="match status" value="1"/>
</dbReference>
<sequence length="192" mass="21863">MAREKSFDIAETTREVMHVFRRRGYEATSIKDLEAVTGLKAGSLYNTFGNKHELFLTALDYYIEHIVTKRIRQFLSGDDPIEDIRALFVSTYVHKLGDCRGCLLTNTAVEIGNLDERTRDKVIKGMQAFEVEFERLIKKAQRMGLVRAGRSAAVLARHLLLNYQGLLVMVKLDHSRKTLNSFVDGIVESLRA</sequence>
<feature type="DNA-binding region" description="H-T-H motif" evidence="4">
    <location>
        <begin position="29"/>
        <end position="48"/>
    </location>
</feature>
<name>A0ABY6BJ08_9GAMM</name>
<gene>
    <name evidence="6" type="ORF">N4264_07430</name>
</gene>
<dbReference type="SUPFAM" id="SSF48498">
    <property type="entry name" value="Tetracyclin repressor-like, C-terminal domain"/>
    <property type="match status" value="1"/>
</dbReference>